<evidence type="ECO:0000256" key="5">
    <source>
        <dbReference type="ARBA" id="ARBA00022989"/>
    </source>
</evidence>
<dbReference type="KEGG" id="dbc:MFMK1_002797"/>
<dbReference type="RefSeq" id="WP_366922345.1">
    <property type="nucleotide sequence ID" value="NZ_CP121694.1"/>
</dbReference>
<evidence type="ECO:0000313" key="12">
    <source>
        <dbReference type="Proteomes" id="UP001329915"/>
    </source>
</evidence>
<feature type="transmembrane region" description="Helical" evidence="10">
    <location>
        <begin position="158"/>
        <end position="174"/>
    </location>
</feature>
<dbReference type="GO" id="GO:0005886">
    <property type="term" value="C:plasma membrane"/>
    <property type="evidence" value="ECO:0007669"/>
    <property type="project" value="UniProtKB-SubCell"/>
</dbReference>
<evidence type="ECO:0000256" key="9">
    <source>
        <dbReference type="ARBA" id="ARBA00023264"/>
    </source>
</evidence>
<evidence type="ECO:0000256" key="1">
    <source>
        <dbReference type="ARBA" id="ARBA00022475"/>
    </source>
</evidence>
<dbReference type="PANTHER" id="PTHR30309:SF0">
    <property type="entry name" value="GLYCEROL-3-PHOSPHATE ACYLTRANSFERASE-RELATED"/>
    <property type="match status" value="1"/>
</dbReference>
<comment type="function">
    <text evidence="10">Catalyzes the transfer of an acyl group from acyl-phosphate (acyl-PO(4)) to glycerol-3-phosphate (G3P) to form lysophosphatidic acid (LPA). This enzyme utilizes acyl-phosphate as fatty acyl donor, but not acyl-CoA or acyl-ACP.</text>
</comment>
<comment type="subunit">
    <text evidence="10">Probably interacts with PlsX.</text>
</comment>
<organism evidence="11 12">
    <name type="scientific">Metallumcola ferriviriculae</name>
    <dbReference type="NCBI Taxonomy" id="3039180"/>
    <lineage>
        <taxon>Bacteria</taxon>
        <taxon>Bacillati</taxon>
        <taxon>Bacillota</taxon>
        <taxon>Clostridia</taxon>
        <taxon>Neomoorellales</taxon>
        <taxon>Desulfitibacteraceae</taxon>
        <taxon>Metallumcola</taxon>
    </lineage>
</organism>
<dbReference type="Proteomes" id="UP001329915">
    <property type="component" value="Chromosome"/>
</dbReference>
<keyword evidence="12" id="KW-1185">Reference proteome</keyword>
<reference evidence="11 12" key="1">
    <citation type="submission" date="2023-04" db="EMBL/GenBank/DDBJ databases">
        <authorList>
            <person name="Hsu D."/>
        </authorList>
    </citation>
    <scope>NUCLEOTIDE SEQUENCE [LARGE SCALE GENOMIC DNA]</scope>
    <source>
        <strain evidence="11 12">MK1</strain>
    </source>
</reference>
<dbReference type="EC" id="2.3.1.275" evidence="10"/>
<keyword evidence="3 10" id="KW-0808">Transferase</keyword>
<evidence type="ECO:0000256" key="3">
    <source>
        <dbReference type="ARBA" id="ARBA00022679"/>
    </source>
</evidence>
<dbReference type="EMBL" id="CP121694">
    <property type="protein sequence ID" value="WRO22951.1"/>
    <property type="molecule type" value="Genomic_DNA"/>
</dbReference>
<comment type="similarity">
    <text evidence="10">Belongs to the PlsY family.</text>
</comment>
<keyword evidence="5 10" id="KW-1133">Transmembrane helix</keyword>
<dbReference type="AlphaFoldDB" id="A0AAU0URT6"/>
<comment type="pathway">
    <text evidence="10">Lipid metabolism; phospholipid metabolism.</text>
</comment>
<evidence type="ECO:0000256" key="7">
    <source>
        <dbReference type="ARBA" id="ARBA00023136"/>
    </source>
</evidence>
<evidence type="ECO:0000313" key="11">
    <source>
        <dbReference type="EMBL" id="WRO22951.1"/>
    </source>
</evidence>
<feature type="transmembrane region" description="Helical" evidence="10">
    <location>
        <begin position="78"/>
        <end position="99"/>
    </location>
</feature>
<evidence type="ECO:0000256" key="4">
    <source>
        <dbReference type="ARBA" id="ARBA00022692"/>
    </source>
</evidence>
<dbReference type="InterPro" id="IPR003811">
    <property type="entry name" value="G3P_acylTferase_PlsY"/>
</dbReference>
<evidence type="ECO:0000256" key="6">
    <source>
        <dbReference type="ARBA" id="ARBA00023098"/>
    </source>
</evidence>
<keyword evidence="6 10" id="KW-0443">Lipid metabolism</keyword>
<evidence type="ECO:0000256" key="2">
    <source>
        <dbReference type="ARBA" id="ARBA00022516"/>
    </source>
</evidence>
<dbReference type="PANTHER" id="PTHR30309">
    <property type="entry name" value="INNER MEMBRANE PROTEIN YGIH"/>
    <property type="match status" value="1"/>
</dbReference>
<name>A0AAU0URT6_9FIRM</name>
<comment type="catalytic activity">
    <reaction evidence="10">
        <text>an acyl phosphate + sn-glycerol 3-phosphate = a 1-acyl-sn-glycero-3-phosphate + phosphate</text>
        <dbReference type="Rhea" id="RHEA:34075"/>
        <dbReference type="ChEBI" id="CHEBI:43474"/>
        <dbReference type="ChEBI" id="CHEBI:57597"/>
        <dbReference type="ChEBI" id="CHEBI:57970"/>
        <dbReference type="ChEBI" id="CHEBI:59918"/>
        <dbReference type="EC" id="2.3.1.275"/>
    </reaction>
</comment>
<accession>A0AAU0URT6</accession>
<keyword evidence="8 10" id="KW-0594">Phospholipid biosynthesis</keyword>
<dbReference type="SMART" id="SM01207">
    <property type="entry name" value="G3P_acyltransf"/>
    <property type="match status" value="1"/>
</dbReference>
<proteinExistence type="inferred from homology"/>
<evidence type="ECO:0000256" key="8">
    <source>
        <dbReference type="ARBA" id="ARBA00023209"/>
    </source>
</evidence>
<gene>
    <name evidence="10 11" type="primary">plsY</name>
    <name evidence="11" type="ORF">MFMK1_002797</name>
</gene>
<feature type="transmembrane region" description="Helical" evidence="10">
    <location>
        <begin position="120"/>
        <end position="138"/>
    </location>
</feature>
<comment type="subcellular location">
    <subcellularLocation>
        <location evidence="10">Cell membrane</location>
        <topology evidence="10">Multi-pass membrane protein</topology>
    </subcellularLocation>
</comment>
<feature type="transmembrane region" description="Helical" evidence="10">
    <location>
        <begin position="44"/>
        <end position="72"/>
    </location>
</feature>
<keyword evidence="4 10" id="KW-0812">Transmembrane</keyword>
<dbReference type="HAMAP" id="MF_01043">
    <property type="entry name" value="PlsY"/>
    <property type="match status" value="1"/>
</dbReference>
<evidence type="ECO:0000256" key="10">
    <source>
        <dbReference type="HAMAP-Rule" id="MF_01043"/>
    </source>
</evidence>
<dbReference type="NCBIfam" id="TIGR00023">
    <property type="entry name" value="glycerol-3-phosphate 1-O-acyltransferase PlsY"/>
    <property type="match status" value="1"/>
</dbReference>
<keyword evidence="11" id="KW-0012">Acyltransferase</keyword>
<dbReference type="Pfam" id="PF02660">
    <property type="entry name" value="G3P_acyltransf"/>
    <property type="match status" value="1"/>
</dbReference>
<keyword evidence="2 10" id="KW-0444">Lipid biosynthesis</keyword>
<dbReference type="GO" id="GO:0008654">
    <property type="term" value="P:phospholipid biosynthetic process"/>
    <property type="evidence" value="ECO:0007669"/>
    <property type="project" value="UniProtKB-UniRule"/>
</dbReference>
<keyword evidence="9 10" id="KW-1208">Phospholipid metabolism</keyword>
<protein>
    <recommendedName>
        <fullName evidence="10">Glycerol-3-phosphate acyltransferase</fullName>
    </recommendedName>
    <alternativeName>
        <fullName evidence="10">Acyl-PO4 G3P acyltransferase</fullName>
    </alternativeName>
    <alternativeName>
        <fullName evidence="10">Acyl-phosphate--glycerol-3-phosphate acyltransferase</fullName>
    </alternativeName>
    <alternativeName>
        <fullName evidence="10">G3P acyltransferase</fullName>
        <shortName evidence="10">GPAT</shortName>
        <ecNumber evidence="10">2.3.1.275</ecNumber>
    </alternativeName>
    <alternativeName>
        <fullName evidence="10">Lysophosphatidic acid synthase</fullName>
        <shortName evidence="10">LPA synthase</shortName>
    </alternativeName>
</protein>
<sequence length="195" mass="21149">MIKLLVLLFSYLLGSIPMAYMIGKFRYGKDIRKYGSGNVGATNAFRILGPAAGITVLAADALKGFLAVLIAGYFGGPFMVIAAGFIVIFGHTFSAFLKFRGGKGVATGAGTFLAIAPKSILWAVLIFVLIVLLFRFVSLGSISGAASLPVLLFIYQRPWAYVIYGLVAAAFVIFKHRSNIERLRNGLEPKITWRF</sequence>
<feature type="transmembrane region" description="Helical" evidence="10">
    <location>
        <begin position="6"/>
        <end position="23"/>
    </location>
</feature>
<keyword evidence="7 10" id="KW-0472">Membrane</keyword>
<keyword evidence="1 10" id="KW-1003">Cell membrane</keyword>
<dbReference type="GO" id="GO:0043772">
    <property type="term" value="F:acyl-phosphate glycerol-3-phosphate acyltransferase activity"/>
    <property type="evidence" value="ECO:0007669"/>
    <property type="project" value="UniProtKB-UniRule"/>
</dbReference>